<evidence type="ECO:0000313" key="2">
    <source>
        <dbReference type="EMBL" id="CAG7556348.1"/>
    </source>
</evidence>
<dbReference type="PANTHER" id="PTHR38111:SF9">
    <property type="entry name" value="ZN(2)-C6 FUNGAL-TYPE DOMAIN-CONTAINING PROTEIN"/>
    <property type="match status" value="1"/>
</dbReference>
<name>A0A8J2IU35_FUSEQ</name>
<reference evidence="2" key="1">
    <citation type="submission" date="2021-05" db="EMBL/GenBank/DDBJ databases">
        <authorList>
            <person name="Khan N."/>
        </authorList>
    </citation>
    <scope>NUCLEOTIDE SEQUENCE</scope>
</reference>
<feature type="compositionally biased region" description="Polar residues" evidence="1">
    <location>
        <begin position="34"/>
        <end position="45"/>
    </location>
</feature>
<gene>
    <name evidence="2" type="ORF">FEQUK3_LOCUS2064</name>
</gene>
<feature type="region of interest" description="Disordered" evidence="1">
    <location>
        <begin position="1"/>
        <end position="45"/>
    </location>
</feature>
<evidence type="ECO:0000313" key="3">
    <source>
        <dbReference type="Proteomes" id="UP000693738"/>
    </source>
</evidence>
<evidence type="ECO:0000256" key="1">
    <source>
        <dbReference type="SAM" id="MobiDB-lite"/>
    </source>
</evidence>
<dbReference type="InterPro" id="IPR053178">
    <property type="entry name" value="Osmoadaptation_assoc"/>
</dbReference>
<dbReference type="EMBL" id="CAJSTJ010000099">
    <property type="protein sequence ID" value="CAG7556348.1"/>
    <property type="molecule type" value="Genomic_DNA"/>
</dbReference>
<dbReference type="AlphaFoldDB" id="A0A8J2IU35"/>
<sequence length="447" mass="49596">MSKTENTGHSIPGSRQAKPEPALEQVSDHLAPQANPSSLTSLGNRETNISGLTPIYPCLTDPWEKTISLIIRNYVPYREVSADITDIVPQSPRICGSWVTALPELAAGSSGKLGECLTSAMNALAFSITSYMTGEQLTRPISLSYGHALQLLQDNLRSTGGSYKAEQAAAVMCIALLEVSTPTSPNSWLVHIHGLGELIRLSSPDSFSTGVQHTLFIGIRPLLIIEAFVSRKATFLAEEEWATGPFQHHQPSPLQDLFTIAASIPPVLEKIDISKEEPTEAAANAAKKCLTHLMKIKMRLESWARSFQTVSPTPLYWQKTEVPADGGHDEFLSFPSLSIANTFTHLWSFKITCMLHIRDLLLRFPELSAFEIILSLDEIRTSCHELSVKILQSMKYLLRQEFMLYGRFSAGFPLSTAYESLSFDAKGRNVLREYEQTVPKHISQKYM</sequence>
<accession>A0A8J2IU35</accession>
<organism evidence="2 3">
    <name type="scientific">Fusarium equiseti</name>
    <name type="common">Fusarium scirpi</name>
    <dbReference type="NCBI Taxonomy" id="61235"/>
    <lineage>
        <taxon>Eukaryota</taxon>
        <taxon>Fungi</taxon>
        <taxon>Dikarya</taxon>
        <taxon>Ascomycota</taxon>
        <taxon>Pezizomycotina</taxon>
        <taxon>Sordariomycetes</taxon>
        <taxon>Hypocreomycetidae</taxon>
        <taxon>Hypocreales</taxon>
        <taxon>Nectriaceae</taxon>
        <taxon>Fusarium</taxon>
        <taxon>Fusarium incarnatum-equiseti species complex</taxon>
    </lineage>
</organism>
<dbReference type="PANTHER" id="PTHR38111">
    <property type="entry name" value="ZN(2)-C6 FUNGAL-TYPE DOMAIN-CONTAINING PROTEIN-RELATED"/>
    <property type="match status" value="1"/>
</dbReference>
<protein>
    <submittedName>
        <fullName evidence="2">Uncharacterized protein</fullName>
    </submittedName>
</protein>
<comment type="caution">
    <text evidence="2">The sequence shown here is derived from an EMBL/GenBank/DDBJ whole genome shotgun (WGS) entry which is preliminary data.</text>
</comment>
<proteinExistence type="predicted"/>
<dbReference type="Proteomes" id="UP000693738">
    <property type="component" value="Unassembled WGS sequence"/>
</dbReference>